<comment type="similarity">
    <text evidence="1">Belongs to the aldo/keto reductase family.</text>
</comment>
<dbReference type="Gene3D" id="3.20.20.100">
    <property type="entry name" value="NADP-dependent oxidoreductase domain"/>
    <property type="match status" value="1"/>
</dbReference>
<feature type="site" description="Lowers pKa of active site Tyr" evidence="5">
    <location>
        <position position="96"/>
    </location>
</feature>
<dbReference type="Pfam" id="PF00248">
    <property type="entry name" value="Aldo_ket_red"/>
    <property type="match status" value="1"/>
</dbReference>
<feature type="active site" description="Proton donor" evidence="3">
    <location>
        <position position="66"/>
    </location>
</feature>
<evidence type="ECO:0000256" key="5">
    <source>
        <dbReference type="PIRSR" id="PIRSR000097-3"/>
    </source>
</evidence>
<feature type="binding site" evidence="4">
    <location>
        <position position="129"/>
    </location>
    <ligand>
        <name>substrate</name>
    </ligand>
</feature>
<dbReference type="InterPro" id="IPR020471">
    <property type="entry name" value="AKR"/>
</dbReference>
<keyword evidence="2" id="KW-0521">NADP</keyword>
<dbReference type="OrthoDB" id="416253at2759"/>
<dbReference type="PROSITE" id="PS00798">
    <property type="entry name" value="ALDOKETO_REDUCTASE_1"/>
    <property type="match status" value="1"/>
</dbReference>
<evidence type="ECO:0000313" key="7">
    <source>
        <dbReference type="EMBL" id="KAB2603324.1"/>
    </source>
</evidence>
<evidence type="ECO:0000256" key="1">
    <source>
        <dbReference type="ARBA" id="ARBA00007905"/>
    </source>
</evidence>
<reference evidence="7 8" key="3">
    <citation type="submission" date="2019-11" db="EMBL/GenBank/DDBJ databases">
        <title>A de novo genome assembly of a pear dwarfing rootstock.</title>
        <authorList>
            <person name="Wang F."/>
            <person name="Wang J."/>
            <person name="Li S."/>
            <person name="Zhang Y."/>
            <person name="Fang M."/>
            <person name="Ma L."/>
            <person name="Zhao Y."/>
            <person name="Jiang S."/>
        </authorList>
    </citation>
    <scope>NUCLEOTIDE SEQUENCE [LARGE SCALE GENOMIC DNA]</scope>
    <source>
        <strain evidence="7">S2</strain>
        <tissue evidence="7">Leaf</tissue>
    </source>
</reference>
<dbReference type="InterPro" id="IPR018170">
    <property type="entry name" value="Aldo/ket_reductase_CS"/>
</dbReference>
<organism evidence="7 8">
    <name type="scientific">Pyrus ussuriensis x Pyrus communis</name>
    <dbReference type="NCBI Taxonomy" id="2448454"/>
    <lineage>
        <taxon>Eukaryota</taxon>
        <taxon>Viridiplantae</taxon>
        <taxon>Streptophyta</taxon>
        <taxon>Embryophyta</taxon>
        <taxon>Tracheophyta</taxon>
        <taxon>Spermatophyta</taxon>
        <taxon>Magnoliopsida</taxon>
        <taxon>eudicotyledons</taxon>
        <taxon>Gunneridae</taxon>
        <taxon>Pentapetalae</taxon>
        <taxon>rosids</taxon>
        <taxon>fabids</taxon>
        <taxon>Rosales</taxon>
        <taxon>Rosaceae</taxon>
        <taxon>Amygdaloideae</taxon>
        <taxon>Maleae</taxon>
        <taxon>Pyrus</taxon>
    </lineage>
</organism>
<dbReference type="EMBL" id="SMOL01000695">
    <property type="protein sequence ID" value="KAB2603324.1"/>
    <property type="molecule type" value="Genomic_DNA"/>
</dbReference>
<reference evidence="8" key="2">
    <citation type="submission" date="2019-10" db="EMBL/GenBank/DDBJ databases">
        <title>A de novo genome assembly of a pear dwarfing rootstock.</title>
        <authorList>
            <person name="Wang F."/>
            <person name="Wang J."/>
            <person name="Li S."/>
            <person name="Zhang Y."/>
            <person name="Fang M."/>
            <person name="Ma L."/>
            <person name="Zhao Y."/>
            <person name="Jiang S."/>
        </authorList>
    </citation>
    <scope>NUCLEOTIDE SEQUENCE [LARGE SCALE GENOMIC DNA]</scope>
</reference>
<feature type="domain" description="NADP-dependent oxidoreductase" evidence="6">
    <location>
        <begin position="31"/>
        <end position="291"/>
    </location>
</feature>
<accession>A0A5N5FYD5</accession>
<gene>
    <name evidence="7" type="ORF">D8674_004329</name>
</gene>
<evidence type="ECO:0000313" key="8">
    <source>
        <dbReference type="Proteomes" id="UP000327157"/>
    </source>
</evidence>
<evidence type="ECO:0000259" key="6">
    <source>
        <dbReference type="Pfam" id="PF00248"/>
    </source>
</evidence>
<dbReference type="InterPro" id="IPR036812">
    <property type="entry name" value="NAD(P)_OxRdtase_dom_sf"/>
</dbReference>
<sequence length="323" mass="35784">MANAPDVLAATDKIPEVVLASATGSRSMPVIGFGTAADKLQPHVLKTAVVEAIKLGYRHFDTASMYGSEQTLGEAIQEAFGLGLVASRDQVFVTSKLWITDAHPHLVVPALYKSLQKLQLEYLDLYLIHWPISAKPGTLVYPLNAEDLMPMDVKAVWAAMEECQRLGLTKSIGLSNFSTKKIENILSFATIPPSVNQKLRDFCKANGIIVTAFSPLGGIGSCWGSNHVFESKVLQEIAKERGKTIAQVCIRWVYQAGATLAVKSYNKERLKQNVNIFDWELSENDIEKIYQIPQRKMMLREDLVSTNGPSPYKSLEDLWDGEL</sequence>
<name>A0A5N5FYD5_9ROSA</name>
<dbReference type="PANTHER" id="PTHR11732">
    <property type="entry name" value="ALDO/KETO REDUCTASE"/>
    <property type="match status" value="1"/>
</dbReference>
<dbReference type="PIRSF" id="PIRSF000097">
    <property type="entry name" value="AKR"/>
    <property type="match status" value="1"/>
</dbReference>
<reference evidence="7 8" key="1">
    <citation type="submission" date="2019-09" db="EMBL/GenBank/DDBJ databases">
        <authorList>
            <person name="Ou C."/>
        </authorList>
    </citation>
    <scope>NUCLEOTIDE SEQUENCE [LARGE SCALE GENOMIC DNA]</scope>
    <source>
        <strain evidence="7">S2</strain>
        <tissue evidence="7">Leaf</tissue>
    </source>
</reference>
<dbReference type="Proteomes" id="UP000327157">
    <property type="component" value="Chromosome 10"/>
</dbReference>
<evidence type="ECO:0000256" key="4">
    <source>
        <dbReference type="PIRSR" id="PIRSR000097-2"/>
    </source>
</evidence>
<dbReference type="GO" id="GO:0009821">
    <property type="term" value="P:alkaloid biosynthetic process"/>
    <property type="evidence" value="ECO:0007669"/>
    <property type="project" value="UniProtKB-ARBA"/>
</dbReference>
<evidence type="ECO:0000256" key="3">
    <source>
        <dbReference type="PIRSR" id="PIRSR000097-1"/>
    </source>
</evidence>
<protein>
    <submittedName>
        <fullName evidence="7">NAD(P)H-dependent 6'-deoxychalcone synthase-like</fullName>
    </submittedName>
</protein>
<keyword evidence="8" id="KW-1185">Reference proteome</keyword>
<dbReference type="PROSITE" id="PS00062">
    <property type="entry name" value="ALDOKETO_REDUCTASE_2"/>
    <property type="match status" value="1"/>
</dbReference>
<dbReference type="PRINTS" id="PR00069">
    <property type="entry name" value="ALDKETRDTASE"/>
</dbReference>
<dbReference type="SUPFAM" id="SSF51430">
    <property type="entry name" value="NAD(P)-linked oxidoreductase"/>
    <property type="match status" value="1"/>
</dbReference>
<dbReference type="FunFam" id="3.20.20.100:FF:000013">
    <property type="entry name" value="NADPH-dependent codeinone reductase 1-1"/>
    <property type="match status" value="1"/>
</dbReference>
<dbReference type="GO" id="GO:0016616">
    <property type="term" value="F:oxidoreductase activity, acting on the CH-OH group of donors, NAD or NADP as acceptor"/>
    <property type="evidence" value="ECO:0007669"/>
    <property type="project" value="InterPro"/>
</dbReference>
<dbReference type="AlphaFoldDB" id="A0A5N5FYD5"/>
<proteinExistence type="inferred from homology"/>
<dbReference type="InterPro" id="IPR023210">
    <property type="entry name" value="NADP_OxRdtase_dom"/>
</dbReference>
<dbReference type="CDD" id="cd19124">
    <property type="entry name" value="AKR_AKR4A_4B"/>
    <property type="match status" value="1"/>
</dbReference>
<evidence type="ECO:0000256" key="2">
    <source>
        <dbReference type="ARBA" id="ARBA00022857"/>
    </source>
</evidence>
<comment type="caution">
    <text evidence="7">The sequence shown here is derived from an EMBL/GenBank/DDBJ whole genome shotgun (WGS) entry which is preliminary data.</text>
</comment>
<dbReference type="InterPro" id="IPR044497">
    <property type="entry name" value="AKR4A/B"/>
</dbReference>